<evidence type="ECO:0000259" key="14">
    <source>
        <dbReference type="Pfam" id="PF13538"/>
    </source>
</evidence>
<keyword evidence="3 11" id="KW-0227">DNA damage</keyword>
<keyword evidence="12" id="KW-0175">Coiled coil</keyword>
<dbReference type="EMBL" id="LR025085">
    <property type="protein sequence ID" value="VAX76721.1"/>
    <property type="molecule type" value="Genomic_DNA"/>
</dbReference>
<dbReference type="InterPro" id="IPR049550">
    <property type="entry name" value="RecD_N"/>
</dbReference>
<evidence type="ECO:0000256" key="6">
    <source>
        <dbReference type="ARBA" id="ARBA00022839"/>
    </source>
</evidence>
<feature type="domain" description="UvrD-like helicase C-terminal" evidence="14">
    <location>
        <begin position="535"/>
        <end position="582"/>
    </location>
</feature>
<dbReference type="GO" id="GO:0003677">
    <property type="term" value="F:DNA binding"/>
    <property type="evidence" value="ECO:0007669"/>
    <property type="project" value="UniProtKB-UniRule"/>
</dbReference>
<comment type="function">
    <text evidence="11">A helicase/nuclease that prepares dsDNA breaks (DSB) for recombinational DNA repair. Binds to DSBs and unwinds DNA via a highly rapid and processive ATP-dependent bidirectional helicase activity. Unwinds dsDNA until it encounters a Chi (crossover hotspot instigator) sequence from the 3' direction. Cuts ssDNA a few nucleotides 3' to the Chi site. The properties and activities of the enzyme are changed at Chi. The Chi-altered holoenzyme produces a long 3'-ssDNA overhang and facilitates RecA-binding to the ssDNA for homologous DNA recombination and repair. Holoenzyme degrades any linearized DNA that is unable to undergo homologous recombination. In the holoenzyme this subunit has ssDNA-dependent ATPase and 5'-3' helicase activity. When added to pre-assembled RecBC greatly stimulates nuclease activity and augments holoenzyme processivity. Negatively regulates the RecA-loading ability of RecBCD.</text>
</comment>
<keyword evidence="1 11" id="KW-0540">Nuclease</keyword>
<evidence type="ECO:0000256" key="11">
    <source>
        <dbReference type="HAMAP-Rule" id="MF_01487"/>
    </source>
</evidence>
<dbReference type="CDD" id="cd18809">
    <property type="entry name" value="SF1_C_RecD"/>
    <property type="match status" value="1"/>
</dbReference>
<dbReference type="Gene3D" id="3.40.50.300">
    <property type="entry name" value="P-loop containing nucleotide triphosphate hydrolases"/>
    <property type="match status" value="3"/>
</dbReference>
<dbReference type="GO" id="GO:0009338">
    <property type="term" value="C:exodeoxyribonuclease V complex"/>
    <property type="evidence" value="ECO:0007669"/>
    <property type="project" value="InterPro"/>
</dbReference>
<evidence type="ECO:0000256" key="13">
    <source>
        <dbReference type="SAM" id="Phobius"/>
    </source>
</evidence>
<evidence type="ECO:0000256" key="4">
    <source>
        <dbReference type="ARBA" id="ARBA00022801"/>
    </source>
</evidence>
<feature type="coiled-coil region" evidence="12">
    <location>
        <begin position="327"/>
        <end position="354"/>
    </location>
</feature>
<dbReference type="GO" id="GO:0005524">
    <property type="term" value="F:ATP binding"/>
    <property type="evidence" value="ECO:0007669"/>
    <property type="project" value="UniProtKB-UniRule"/>
</dbReference>
<evidence type="ECO:0000256" key="1">
    <source>
        <dbReference type="ARBA" id="ARBA00022722"/>
    </source>
</evidence>
<dbReference type="STRING" id="1921549.GCA_900128825_00296"/>
<dbReference type="SUPFAM" id="SSF52540">
    <property type="entry name" value="P-loop containing nucleoside triphosphate hydrolases"/>
    <property type="match status" value="1"/>
</dbReference>
<evidence type="ECO:0000256" key="7">
    <source>
        <dbReference type="ARBA" id="ARBA00022840"/>
    </source>
</evidence>
<keyword evidence="6 11" id="KW-0269">Exonuclease</keyword>
<evidence type="ECO:0000259" key="15">
    <source>
        <dbReference type="Pfam" id="PF21185"/>
    </source>
</evidence>
<dbReference type="GO" id="GO:0008854">
    <property type="term" value="F:exodeoxyribonuclease V activity"/>
    <property type="evidence" value="ECO:0007669"/>
    <property type="project" value="InterPro"/>
</dbReference>
<keyword evidence="7 11" id="KW-0067">ATP-binding</keyword>
<dbReference type="InterPro" id="IPR027785">
    <property type="entry name" value="UvrD-like_helicase_C"/>
</dbReference>
<gene>
    <name evidence="11 16" type="primary">recD</name>
    <name evidence="16" type="ORF">BUCINSTRO3249_0294</name>
</gene>
<evidence type="ECO:0000256" key="8">
    <source>
        <dbReference type="ARBA" id="ARBA00023125"/>
    </source>
</evidence>
<dbReference type="PANTHER" id="PTHR43788">
    <property type="entry name" value="DNA2/NAM7 HELICASE FAMILY MEMBER"/>
    <property type="match status" value="1"/>
</dbReference>
<dbReference type="InterPro" id="IPR027417">
    <property type="entry name" value="P-loop_NTPase"/>
</dbReference>
<keyword evidence="8 11" id="KW-0238">DNA-binding</keyword>
<dbReference type="InterPro" id="IPR050534">
    <property type="entry name" value="Coronavir_polyprotein_1ab"/>
</dbReference>
<keyword evidence="4 11" id="KW-0378">Hydrolase</keyword>
<name>A0A3B1DM12_9GAMM</name>
<dbReference type="Gene3D" id="1.10.10.1020">
    <property type="entry name" value="RecBCD complex, subunit RecD, N-terminal domain"/>
    <property type="match status" value="1"/>
</dbReference>
<dbReference type="InterPro" id="IPR041851">
    <property type="entry name" value="RecD_N_sf"/>
</dbReference>
<evidence type="ECO:0000256" key="12">
    <source>
        <dbReference type="SAM" id="Coils"/>
    </source>
</evidence>
<evidence type="ECO:0000256" key="9">
    <source>
        <dbReference type="ARBA" id="ARBA00023204"/>
    </source>
</evidence>
<feature type="binding site" evidence="11">
    <location>
        <begin position="183"/>
        <end position="190"/>
    </location>
    <ligand>
        <name>ATP</name>
        <dbReference type="ChEBI" id="CHEBI:30616"/>
    </ligand>
</feature>
<dbReference type="Pfam" id="PF21185">
    <property type="entry name" value="RecD_N"/>
    <property type="match status" value="1"/>
</dbReference>
<dbReference type="CDD" id="cd17933">
    <property type="entry name" value="DEXSc_RecD-like"/>
    <property type="match status" value="1"/>
</dbReference>
<evidence type="ECO:0000256" key="3">
    <source>
        <dbReference type="ARBA" id="ARBA00022763"/>
    </source>
</evidence>
<comment type="subunit">
    <text evidence="11">Heterotrimer of RecB, RecC and RecD. All subunits contribute to DNA-binding.</text>
</comment>
<protein>
    <recommendedName>
        <fullName evidence="11">RecBCD enzyme subunit RecD</fullName>
        <ecNumber evidence="11">5.6.2.3</ecNumber>
    </recommendedName>
    <alternativeName>
        <fullName evidence="11">DNA 5'-3' helicase subunit RecD</fullName>
    </alternativeName>
    <alternativeName>
        <fullName evidence="11">Exonuclease V subunit RecD</fullName>
        <shortName evidence="11">ExoV subunit RecD</shortName>
    </alternativeName>
    <alternativeName>
        <fullName evidence="11">Helicase/nuclease RecBCD subunit RecD</fullName>
    </alternativeName>
</protein>
<dbReference type="Pfam" id="PF13538">
    <property type="entry name" value="UvrD_C_2"/>
    <property type="match status" value="1"/>
</dbReference>
<dbReference type="PANTHER" id="PTHR43788:SF6">
    <property type="entry name" value="DNA HELICASE B"/>
    <property type="match status" value="1"/>
</dbReference>
<dbReference type="InterPro" id="IPR006344">
    <property type="entry name" value="RecD"/>
</dbReference>
<dbReference type="AlphaFoldDB" id="A0A3B1DM12"/>
<keyword evidence="13" id="KW-1133">Transmembrane helix</keyword>
<evidence type="ECO:0000256" key="2">
    <source>
        <dbReference type="ARBA" id="ARBA00022741"/>
    </source>
</evidence>
<comment type="catalytic activity">
    <reaction evidence="11">
        <text>ATP + H2O = ADP + phosphate + H(+)</text>
        <dbReference type="Rhea" id="RHEA:13065"/>
        <dbReference type="ChEBI" id="CHEBI:15377"/>
        <dbReference type="ChEBI" id="CHEBI:15378"/>
        <dbReference type="ChEBI" id="CHEBI:30616"/>
        <dbReference type="ChEBI" id="CHEBI:43474"/>
        <dbReference type="ChEBI" id="CHEBI:456216"/>
        <dbReference type="EC" id="5.6.2.3"/>
    </reaction>
</comment>
<keyword evidence="13" id="KW-0472">Membrane</keyword>
<reference evidence="17" key="1">
    <citation type="submission" date="2018-09" db="EMBL/GenBank/DDBJ databases">
        <authorList>
            <person name="Manzano-Marin A."/>
            <person name="Manzano-Marin A."/>
        </authorList>
    </citation>
    <scope>NUCLEOTIDE SEQUENCE [LARGE SCALE GENOMIC DNA]</scope>
    <source>
        <strain evidence="17">BuCistrobi</strain>
    </source>
</reference>
<organism evidence="16 17">
    <name type="scientific">Buchnera aphidicola</name>
    <name type="common">Cinara strobi</name>
    <dbReference type="NCBI Taxonomy" id="1921549"/>
    <lineage>
        <taxon>Bacteria</taxon>
        <taxon>Pseudomonadati</taxon>
        <taxon>Pseudomonadota</taxon>
        <taxon>Gammaproteobacteria</taxon>
        <taxon>Enterobacterales</taxon>
        <taxon>Erwiniaceae</taxon>
        <taxon>Buchnera</taxon>
    </lineage>
</organism>
<dbReference type="GO" id="GO:0016887">
    <property type="term" value="F:ATP hydrolysis activity"/>
    <property type="evidence" value="ECO:0007669"/>
    <property type="project" value="RHEA"/>
</dbReference>
<dbReference type="GO" id="GO:0000724">
    <property type="term" value="P:double-strand break repair via homologous recombination"/>
    <property type="evidence" value="ECO:0007669"/>
    <property type="project" value="UniProtKB-UniRule"/>
</dbReference>
<feature type="coiled-coil region" evidence="12">
    <location>
        <begin position="585"/>
        <end position="612"/>
    </location>
</feature>
<accession>A0A3B1DM12</accession>
<dbReference type="HAMAP" id="MF_01487">
    <property type="entry name" value="RecD"/>
    <property type="match status" value="1"/>
</dbReference>
<comment type="miscellaneous">
    <text evidence="11">In the RecBCD complex, RecB has a slow 3'-5' helicase, an exonuclease activity and loads RecA onto ssDNA, RecD has a fast 5'-3' helicase activity, while RecC stimulates the ATPase and processivity of the RecB helicase and contributes to recognition of the Chi site.</text>
</comment>
<keyword evidence="5 11" id="KW-0347">Helicase</keyword>
<evidence type="ECO:0000256" key="5">
    <source>
        <dbReference type="ARBA" id="ARBA00022806"/>
    </source>
</evidence>
<sequence length="614" mass="72874">MIPKNKKKFFNIIKQAKKKELIFCADFYLCINHNFKNISPEVSFIILMLSYYARNGHSCLPVNIFINKNNYFIKKNIIFKKLFYLIKENNDNWFQKVIESKLCSNGGIQTPLILEKKYLFLYKYWYAENKIIEFIYQKRLQFNNKNLYKYQQAVKKYCPDDIDFFQKKIIIKALLHNIFFIIGGPGTGKTTLLAYLILVLIKLKKKKINIQLCAPTGKAAIKLTQSVYQVLNKNNNKHNKYLSLPKNGITLHKFFNINYKKNQNYSENKKKYKKINLLIIDESSMISLTVMEKIATHIEKKTKIIFIGDINQLPSIDTGSILKELCIDKYQAKLKNKLEKFKKKNNNIAVLKKKYRFKKNSGINYLIQQLEKKKKIQIDDLLINKYPDVKWVALKKSENYNNILIKLKKYYNKYRKFVNKNSDPYKIMKNFNKYKILCSVIDGPIGTKKINKNLDKWFIEKQKKELKKNNHYKKNIKWYHGKPIIIKKNNIQLKLMNGDIGICLLKNNKMKAFFLLPNEKIRCFNPKILLNYESAWSITIHKSQGSEFSSIQVIIPNYSKKILSKELFYTAVTRAKKKLVIYFNIKKLKNIINNETKRYSSIRDKNMEIEKNFL</sequence>
<dbReference type="Pfam" id="PF13245">
    <property type="entry name" value="AAA_19"/>
    <property type="match status" value="1"/>
</dbReference>
<dbReference type="Proteomes" id="UP000271849">
    <property type="component" value="Chromosome"/>
</dbReference>
<keyword evidence="13" id="KW-0812">Transmembrane</keyword>
<dbReference type="EC" id="5.6.2.3" evidence="11"/>
<feature type="transmembrane region" description="Helical" evidence="13">
    <location>
        <begin position="174"/>
        <end position="201"/>
    </location>
</feature>
<proteinExistence type="inferred from homology"/>
<comment type="similarity">
    <text evidence="11">Belongs to the RecD family.</text>
</comment>
<keyword evidence="10 11" id="KW-0413">Isomerase</keyword>
<keyword evidence="2 11" id="KW-0547">Nucleotide-binding</keyword>
<evidence type="ECO:0000313" key="17">
    <source>
        <dbReference type="Proteomes" id="UP000271849"/>
    </source>
</evidence>
<evidence type="ECO:0000313" key="16">
    <source>
        <dbReference type="EMBL" id="VAX76721.1"/>
    </source>
</evidence>
<feature type="domain" description="RecBCD enzyme subunit RecD N-terminal" evidence="15">
    <location>
        <begin position="36"/>
        <end position="119"/>
    </location>
</feature>
<evidence type="ECO:0000256" key="10">
    <source>
        <dbReference type="ARBA" id="ARBA00023235"/>
    </source>
</evidence>
<dbReference type="NCBIfam" id="TIGR01447">
    <property type="entry name" value="recD"/>
    <property type="match status" value="1"/>
</dbReference>
<keyword evidence="9 11" id="KW-0234">DNA repair</keyword>
<dbReference type="GO" id="GO:0043139">
    <property type="term" value="F:5'-3' DNA helicase activity"/>
    <property type="evidence" value="ECO:0007669"/>
    <property type="project" value="UniProtKB-UniRule"/>
</dbReference>